<reference evidence="2 3" key="1">
    <citation type="journal article" date="2019" name="Commun. Biol.">
        <title>The bagworm genome reveals a unique fibroin gene that provides high tensile strength.</title>
        <authorList>
            <person name="Kono N."/>
            <person name="Nakamura H."/>
            <person name="Ohtoshi R."/>
            <person name="Tomita M."/>
            <person name="Numata K."/>
            <person name="Arakawa K."/>
        </authorList>
    </citation>
    <scope>NUCLEOTIDE SEQUENCE [LARGE SCALE GENOMIC DNA]</scope>
</reference>
<dbReference type="AlphaFoldDB" id="A0A4C1XZG5"/>
<keyword evidence="3" id="KW-1185">Reference proteome</keyword>
<protein>
    <submittedName>
        <fullName evidence="2">Uncharacterized protein</fullName>
    </submittedName>
</protein>
<evidence type="ECO:0000256" key="1">
    <source>
        <dbReference type="SAM" id="MobiDB-lite"/>
    </source>
</evidence>
<dbReference type="Proteomes" id="UP000299102">
    <property type="component" value="Unassembled WGS sequence"/>
</dbReference>
<sequence length="101" mass="10418">MGYECPESELEKFVRTATPVASRTTTPASSANSSRAHSPIRKTKGKRAASSSSEEDTAGSDCTVVGSDDESGSGTNTWDSGVVPGGPPDHAQIPIPMPRSP</sequence>
<accession>A0A4C1XZG5</accession>
<organism evidence="2 3">
    <name type="scientific">Eumeta variegata</name>
    <name type="common">Bagworm moth</name>
    <name type="synonym">Eumeta japonica</name>
    <dbReference type="NCBI Taxonomy" id="151549"/>
    <lineage>
        <taxon>Eukaryota</taxon>
        <taxon>Metazoa</taxon>
        <taxon>Ecdysozoa</taxon>
        <taxon>Arthropoda</taxon>
        <taxon>Hexapoda</taxon>
        <taxon>Insecta</taxon>
        <taxon>Pterygota</taxon>
        <taxon>Neoptera</taxon>
        <taxon>Endopterygota</taxon>
        <taxon>Lepidoptera</taxon>
        <taxon>Glossata</taxon>
        <taxon>Ditrysia</taxon>
        <taxon>Tineoidea</taxon>
        <taxon>Psychidae</taxon>
        <taxon>Oiketicinae</taxon>
        <taxon>Eumeta</taxon>
    </lineage>
</organism>
<feature type="region of interest" description="Disordered" evidence="1">
    <location>
        <begin position="1"/>
        <end position="101"/>
    </location>
</feature>
<evidence type="ECO:0000313" key="3">
    <source>
        <dbReference type="Proteomes" id="UP000299102"/>
    </source>
</evidence>
<gene>
    <name evidence="2" type="ORF">EVAR_98712_1</name>
</gene>
<name>A0A4C1XZG5_EUMVA</name>
<evidence type="ECO:0000313" key="2">
    <source>
        <dbReference type="EMBL" id="GBP67657.1"/>
    </source>
</evidence>
<feature type="compositionally biased region" description="Polar residues" evidence="1">
    <location>
        <begin position="19"/>
        <end position="36"/>
    </location>
</feature>
<feature type="compositionally biased region" description="Basic residues" evidence="1">
    <location>
        <begin position="38"/>
        <end position="47"/>
    </location>
</feature>
<proteinExistence type="predicted"/>
<comment type="caution">
    <text evidence="2">The sequence shown here is derived from an EMBL/GenBank/DDBJ whole genome shotgun (WGS) entry which is preliminary data.</text>
</comment>
<dbReference type="EMBL" id="BGZK01000987">
    <property type="protein sequence ID" value="GBP67657.1"/>
    <property type="molecule type" value="Genomic_DNA"/>
</dbReference>